<evidence type="ECO:0000256" key="3">
    <source>
        <dbReference type="ARBA" id="ARBA00023163"/>
    </source>
</evidence>
<dbReference type="Gene3D" id="1.25.40.10">
    <property type="entry name" value="Tetratricopeptide repeat domain"/>
    <property type="match status" value="1"/>
</dbReference>
<dbReference type="PROSITE" id="PS01124">
    <property type="entry name" value="HTH_ARAC_FAMILY_2"/>
    <property type="match status" value="1"/>
</dbReference>
<dbReference type="PROSITE" id="PS00041">
    <property type="entry name" value="HTH_ARAC_FAMILY_1"/>
    <property type="match status" value="1"/>
</dbReference>
<keyword evidence="5" id="KW-0732">Signal</keyword>
<feature type="domain" description="HTH araC/xylS-type" evidence="6">
    <location>
        <begin position="456"/>
        <end position="556"/>
    </location>
</feature>
<dbReference type="InterPro" id="IPR018062">
    <property type="entry name" value="HTH_AraC-typ_CS"/>
</dbReference>
<evidence type="ECO:0000313" key="7">
    <source>
        <dbReference type="EMBL" id="MST83968.1"/>
    </source>
</evidence>
<organism evidence="7 8">
    <name type="scientific">Hallella mizrahii</name>
    <dbReference type="NCBI Taxonomy" id="2606637"/>
    <lineage>
        <taxon>Bacteria</taxon>
        <taxon>Pseudomonadati</taxon>
        <taxon>Bacteroidota</taxon>
        <taxon>Bacteroidia</taxon>
        <taxon>Bacteroidales</taxon>
        <taxon>Prevotellaceae</taxon>
        <taxon>Hallella</taxon>
    </lineage>
</organism>
<reference evidence="7 8" key="1">
    <citation type="submission" date="2019-08" db="EMBL/GenBank/DDBJ databases">
        <title>In-depth cultivation of the pig gut microbiome towards novel bacterial diversity and tailored functional studies.</title>
        <authorList>
            <person name="Wylensek D."/>
            <person name="Hitch T.C.A."/>
            <person name="Clavel T."/>
        </authorList>
    </citation>
    <scope>NUCLEOTIDE SEQUENCE [LARGE SCALE GENOMIC DNA]</scope>
    <source>
        <strain evidence="7 8">LKV-178-WT-2A</strain>
    </source>
</reference>
<evidence type="ECO:0000313" key="8">
    <source>
        <dbReference type="Proteomes" id="UP000438914"/>
    </source>
</evidence>
<dbReference type="Proteomes" id="UP000438914">
    <property type="component" value="Unassembled WGS sequence"/>
</dbReference>
<name>A0A7K0KDP0_9BACT</name>
<sequence>MNSHRVIIAIIELIFAMMASAATGKTVDSLDIEFIDKLYVKEPERAYQLLGAAYHRLVQTRWRGCTRERYEYVAGHVCLYNFHYNEAFQHAMALQRMGGRGKLDVWVRGMSLQCAVEHALGDYGRLSDTFWKLRRAVTEASDDALSPESRVYSLLECDYYQILCELKPHHVSCVLKALKKARGDMQKLQQRYPSSKDNCHIFGHMLDRLEADIYLDNKKYAQAATYIPKVLAALDGEQRRGGDGVTDAQGYDIYRLDLIVRLGQAYAALGQRQKALQVADKALALLRVYPHSDQVTGRLLGIYCTLREMPPKEAVALGENFVTCNMGSTSSEMRPVCESLIEIYTHEGDHQKSLAVLGVLRSYGEDVMEARQSYALVSDSIHREVTSLRRDLELFHLRKWVMSGSIVICLLAIVLLIYLHHRLMHDSHYLYRHVKKAVNRTVKQSAEPVVVGDIRDRVSAVLSRDNLYRQADFEASWLEKPMGMSLDEINQLLERQHTSVADIVTELRLRYACLLLETTDYVLQYIADEAGFNTLRTFYRQFKKKYKFTPTEYRRLCLHINKQREASR</sequence>
<comment type="caution">
    <text evidence="7">The sequence shown here is derived from an EMBL/GenBank/DDBJ whole genome shotgun (WGS) entry which is preliminary data.</text>
</comment>
<evidence type="ECO:0000256" key="4">
    <source>
        <dbReference type="SAM" id="Phobius"/>
    </source>
</evidence>
<dbReference type="SUPFAM" id="SSF48452">
    <property type="entry name" value="TPR-like"/>
    <property type="match status" value="1"/>
</dbReference>
<dbReference type="SMART" id="SM00342">
    <property type="entry name" value="HTH_ARAC"/>
    <property type="match status" value="1"/>
</dbReference>
<dbReference type="AlphaFoldDB" id="A0A7K0KDP0"/>
<protein>
    <submittedName>
        <fullName evidence="7">Helix-turn-helix domain-containing protein</fullName>
    </submittedName>
</protein>
<gene>
    <name evidence="7" type="ORF">FYJ73_04680</name>
</gene>
<dbReference type="InterPro" id="IPR009057">
    <property type="entry name" value="Homeodomain-like_sf"/>
</dbReference>
<dbReference type="Pfam" id="PF12833">
    <property type="entry name" value="HTH_18"/>
    <property type="match status" value="1"/>
</dbReference>
<keyword evidence="1" id="KW-0805">Transcription regulation</keyword>
<evidence type="ECO:0000259" key="6">
    <source>
        <dbReference type="PROSITE" id="PS01124"/>
    </source>
</evidence>
<dbReference type="Gene3D" id="1.10.10.60">
    <property type="entry name" value="Homeodomain-like"/>
    <property type="match status" value="1"/>
</dbReference>
<dbReference type="PANTHER" id="PTHR43280">
    <property type="entry name" value="ARAC-FAMILY TRANSCRIPTIONAL REGULATOR"/>
    <property type="match status" value="1"/>
</dbReference>
<feature type="chain" id="PRO_5029499964" evidence="5">
    <location>
        <begin position="22"/>
        <end position="568"/>
    </location>
</feature>
<keyword evidence="3" id="KW-0804">Transcription</keyword>
<evidence type="ECO:0000256" key="2">
    <source>
        <dbReference type="ARBA" id="ARBA00023125"/>
    </source>
</evidence>
<keyword evidence="4" id="KW-0472">Membrane</keyword>
<evidence type="ECO:0000256" key="1">
    <source>
        <dbReference type="ARBA" id="ARBA00023015"/>
    </source>
</evidence>
<dbReference type="RefSeq" id="WP_154533552.1">
    <property type="nucleotide sequence ID" value="NZ_VUNG01000007.1"/>
</dbReference>
<keyword evidence="8" id="KW-1185">Reference proteome</keyword>
<feature type="transmembrane region" description="Helical" evidence="4">
    <location>
        <begin position="400"/>
        <end position="419"/>
    </location>
</feature>
<dbReference type="PANTHER" id="PTHR43280:SF2">
    <property type="entry name" value="HTH-TYPE TRANSCRIPTIONAL REGULATOR EXSA"/>
    <property type="match status" value="1"/>
</dbReference>
<dbReference type="InterPro" id="IPR018060">
    <property type="entry name" value="HTH_AraC"/>
</dbReference>
<proteinExistence type="predicted"/>
<dbReference type="EMBL" id="VUNG01000007">
    <property type="protein sequence ID" value="MST83968.1"/>
    <property type="molecule type" value="Genomic_DNA"/>
</dbReference>
<dbReference type="GO" id="GO:0043565">
    <property type="term" value="F:sequence-specific DNA binding"/>
    <property type="evidence" value="ECO:0007669"/>
    <property type="project" value="InterPro"/>
</dbReference>
<feature type="signal peptide" evidence="5">
    <location>
        <begin position="1"/>
        <end position="21"/>
    </location>
</feature>
<evidence type="ECO:0000256" key="5">
    <source>
        <dbReference type="SAM" id="SignalP"/>
    </source>
</evidence>
<dbReference type="InterPro" id="IPR011990">
    <property type="entry name" value="TPR-like_helical_dom_sf"/>
</dbReference>
<accession>A0A7K0KDP0</accession>
<keyword evidence="2" id="KW-0238">DNA-binding</keyword>
<dbReference type="GO" id="GO:0003700">
    <property type="term" value="F:DNA-binding transcription factor activity"/>
    <property type="evidence" value="ECO:0007669"/>
    <property type="project" value="InterPro"/>
</dbReference>
<keyword evidence="4" id="KW-0812">Transmembrane</keyword>
<dbReference type="SUPFAM" id="SSF46689">
    <property type="entry name" value="Homeodomain-like"/>
    <property type="match status" value="1"/>
</dbReference>
<keyword evidence="4" id="KW-1133">Transmembrane helix</keyword>